<evidence type="ECO:0000313" key="4">
    <source>
        <dbReference type="Proteomes" id="UP001595665"/>
    </source>
</evidence>
<dbReference type="Gene3D" id="2.40.160.20">
    <property type="match status" value="1"/>
</dbReference>
<organism evidence="3 4">
    <name type="scientific">Massilia haematophila</name>
    <dbReference type="NCBI Taxonomy" id="457923"/>
    <lineage>
        <taxon>Bacteria</taxon>
        <taxon>Pseudomonadati</taxon>
        <taxon>Pseudomonadota</taxon>
        <taxon>Betaproteobacteria</taxon>
        <taxon>Burkholderiales</taxon>
        <taxon>Oxalobacteraceae</taxon>
        <taxon>Telluria group</taxon>
        <taxon>Massilia</taxon>
    </lineage>
</organism>
<gene>
    <name evidence="3" type="ORF">ACFOPH_20085</name>
</gene>
<dbReference type="EC" id="3.1.1.77" evidence="1"/>
<dbReference type="RefSeq" id="WP_312549120.1">
    <property type="nucleotide sequence ID" value="NZ_JBHRVV010000001.1"/>
</dbReference>
<comment type="similarity">
    <text evidence="1">Belongs to the PagL family.</text>
</comment>
<keyword evidence="1" id="KW-0472">Membrane</keyword>
<keyword evidence="1" id="KW-0998">Cell outer membrane</keyword>
<sequence>MVSIKKIGSALAAVALMCGGQACAADNGWVDSVSFEYGTGAKVRMGRLAVQSNWDKQWFASNGRHLGGYWDLSAAYWRGSAYRNVRGEHQNIGVIGITPVFRYQRDDKLGWYVEGGIGANLMSELYNNDDNRLSTAFQFGDHLGIGYVTHDKWDFGLKVQHYSNGSIKKPNSGVNFLVAQVRYQF</sequence>
<dbReference type="PROSITE" id="PS51257">
    <property type="entry name" value="PROKAR_LIPOPROTEIN"/>
    <property type="match status" value="1"/>
</dbReference>
<keyword evidence="1 3" id="KW-0378">Hydrolase</keyword>
<dbReference type="GO" id="GO:0016787">
    <property type="term" value="F:hydrolase activity"/>
    <property type="evidence" value="ECO:0007669"/>
    <property type="project" value="UniProtKB-KW"/>
</dbReference>
<dbReference type="InterPro" id="IPR018550">
    <property type="entry name" value="Lipid-A_deacylase-rel"/>
</dbReference>
<dbReference type="InterPro" id="IPR011250">
    <property type="entry name" value="OMP/PagP_B-barrel"/>
</dbReference>
<comment type="subcellular location">
    <subcellularLocation>
        <location evidence="1">Cell outer membrane</location>
        <topology evidence="1">Multi-pass membrane protein</topology>
    </subcellularLocation>
</comment>
<feature type="signal peptide" evidence="2">
    <location>
        <begin position="1"/>
        <end position="24"/>
    </location>
</feature>
<evidence type="ECO:0000313" key="3">
    <source>
        <dbReference type="EMBL" id="MFC3460524.1"/>
    </source>
</evidence>
<dbReference type="Proteomes" id="UP001595665">
    <property type="component" value="Unassembled WGS sequence"/>
</dbReference>
<evidence type="ECO:0000256" key="2">
    <source>
        <dbReference type="SAM" id="SignalP"/>
    </source>
</evidence>
<reference evidence="4" key="1">
    <citation type="journal article" date="2019" name="Int. J. Syst. Evol. Microbiol.">
        <title>The Global Catalogue of Microorganisms (GCM) 10K type strain sequencing project: providing services to taxonomists for standard genome sequencing and annotation.</title>
        <authorList>
            <consortium name="The Broad Institute Genomics Platform"/>
            <consortium name="The Broad Institute Genome Sequencing Center for Infectious Disease"/>
            <person name="Wu L."/>
            <person name="Ma J."/>
        </authorList>
    </citation>
    <scope>NUCLEOTIDE SEQUENCE [LARGE SCALE GENOMIC DNA]</scope>
    <source>
        <strain evidence="4">CCM 7480</strain>
    </source>
</reference>
<comment type="caution">
    <text evidence="3">The sequence shown here is derived from an EMBL/GenBank/DDBJ whole genome shotgun (WGS) entry which is preliminary data.</text>
</comment>
<keyword evidence="2" id="KW-0732">Signal</keyword>
<protein>
    <recommendedName>
        <fullName evidence="1">Lipid A deacylase</fullName>
        <ecNumber evidence="1">3.1.1.77</ecNumber>
    </recommendedName>
    <alternativeName>
        <fullName evidence="1">LPS 3-O-deacylase</fullName>
    </alternativeName>
    <alternativeName>
        <fullName evidence="1">Outer membrane enzyme</fullName>
    </alternativeName>
</protein>
<comment type="catalytic activity">
    <reaction evidence="1">
        <text>a 3-(acyloxy)acyl derivative of bacterial toxin + H2O = a 3-hydroxyacyl derivative of bacterial toxin + a fatty acid + H(+)</text>
        <dbReference type="Rhea" id="RHEA:12032"/>
        <dbReference type="ChEBI" id="CHEBI:15377"/>
        <dbReference type="ChEBI" id="CHEBI:15378"/>
        <dbReference type="ChEBI" id="CHEBI:28868"/>
        <dbReference type="ChEBI" id="CHEBI:136853"/>
        <dbReference type="ChEBI" id="CHEBI:140675"/>
        <dbReference type="EC" id="3.1.1.77"/>
    </reaction>
</comment>
<proteinExistence type="inferred from homology"/>
<feature type="chain" id="PRO_5046044966" description="Lipid A deacylase" evidence="2">
    <location>
        <begin position="25"/>
        <end position="185"/>
    </location>
</feature>
<dbReference type="Pfam" id="PF09411">
    <property type="entry name" value="PagL"/>
    <property type="match status" value="1"/>
</dbReference>
<dbReference type="PIRSF" id="PIRSF029681">
    <property type="entry name" value="PagL"/>
    <property type="match status" value="1"/>
</dbReference>
<comment type="subunit">
    <text evidence="1">Homodimer.</text>
</comment>
<comment type="function">
    <text evidence="1">Has lipid A 3-O-deacylase activity. Hydrolyzes the ester bond at the 3 position of lipid A, a bioactive component of lipopolysaccharide (LPS), thereby releasing the primary fatty acyl moiety.</text>
</comment>
<dbReference type="EMBL" id="JBHRVV010000001">
    <property type="protein sequence ID" value="MFC3460524.1"/>
    <property type="molecule type" value="Genomic_DNA"/>
</dbReference>
<name>A0ABV7PMT8_9BURK</name>
<keyword evidence="4" id="KW-1185">Reference proteome</keyword>
<accession>A0ABV7PMT8</accession>
<dbReference type="SUPFAM" id="SSF56925">
    <property type="entry name" value="OMPA-like"/>
    <property type="match status" value="1"/>
</dbReference>
<evidence type="ECO:0000256" key="1">
    <source>
        <dbReference type="PIRNR" id="PIRNR029681"/>
    </source>
</evidence>